<dbReference type="GO" id="GO:0009249">
    <property type="term" value="P:protein lipoylation"/>
    <property type="evidence" value="ECO:0007669"/>
    <property type="project" value="UniProtKB-ARBA"/>
</dbReference>
<dbReference type="GO" id="GO:0016740">
    <property type="term" value="F:transferase activity"/>
    <property type="evidence" value="ECO:0007669"/>
    <property type="project" value="UniProtKB-ARBA"/>
</dbReference>
<keyword evidence="5" id="KW-0678">Repressor</keyword>
<proteinExistence type="inferred from homology"/>
<keyword evidence="1 5" id="KW-0436">Ligase</keyword>
<evidence type="ECO:0000256" key="1">
    <source>
        <dbReference type="ARBA" id="ARBA00022598"/>
    </source>
</evidence>
<dbReference type="Gene3D" id="2.30.30.100">
    <property type="match status" value="1"/>
</dbReference>
<dbReference type="InterPro" id="IPR008988">
    <property type="entry name" value="Transcriptional_repressor_C"/>
</dbReference>
<dbReference type="InterPro" id="IPR045864">
    <property type="entry name" value="aa-tRNA-synth_II/BPL/LPL"/>
</dbReference>
<dbReference type="HAMAP" id="MF_00978">
    <property type="entry name" value="Bifunct_BirA"/>
    <property type="match status" value="1"/>
</dbReference>
<organism evidence="7">
    <name type="scientific">Metalysinibacillus saudimassiliensis</name>
    <dbReference type="NCBI Taxonomy" id="1461583"/>
    <lineage>
        <taxon>Bacteria</taxon>
        <taxon>Bacillati</taxon>
        <taxon>Bacillota</taxon>
        <taxon>Bacilli</taxon>
        <taxon>Bacillales</taxon>
        <taxon>Caryophanaceae</taxon>
        <taxon>Metalysinibacillus</taxon>
    </lineage>
</organism>
<gene>
    <name evidence="5 7" type="primary">birA</name>
    <name evidence="7" type="ORF">BN1050_02174</name>
</gene>
<dbReference type="PATRIC" id="fig|1461583.4.peg.2093"/>
<keyword evidence="2 5" id="KW-0547">Nucleotide-binding</keyword>
<reference evidence="7" key="1">
    <citation type="submission" date="2014-07" db="EMBL/GenBank/DDBJ databases">
        <authorList>
            <person name="Urmite Genomes Urmite Genomes"/>
        </authorList>
    </citation>
    <scope>NUCLEOTIDE SEQUENCE</scope>
    <source>
        <strain evidence="7">13S34_air</strain>
    </source>
</reference>
<comment type="catalytic activity">
    <reaction evidence="5">
        <text>biotin + L-lysyl-[protein] + ATP = N(6)-biotinyl-L-lysyl-[protein] + AMP + diphosphate + H(+)</text>
        <dbReference type="Rhea" id="RHEA:11756"/>
        <dbReference type="Rhea" id="RHEA-COMP:9752"/>
        <dbReference type="Rhea" id="RHEA-COMP:10505"/>
        <dbReference type="ChEBI" id="CHEBI:15378"/>
        <dbReference type="ChEBI" id="CHEBI:29969"/>
        <dbReference type="ChEBI" id="CHEBI:30616"/>
        <dbReference type="ChEBI" id="CHEBI:33019"/>
        <dbReference type="ChEBI" id="CHEBI:57586"/>
        <dbReference type="ChEBI" id="CHEBI:83144"/>
        <dbReference type="ChEBI" id="CHEBI:456215"/>
        <dbReference type="EC" id="6.3.4.15"/>
    </reaction>
</comment>
<evidence type="ECO:0000256" key="3">
    <source>
        <dbReference type="ARBA" id="ARBA00022840"/>
    </source>
</evidence>
<name>A0A078MF04_9BACL</name>
<dbReference type="SUPFAM" id="SSF50037">
    <property type="entry name" value="C-terminal domain of transcriptional repressors"/>
    <property type="match status" value="1"/>
</dbReference>
<dbReference type="InterPro" id="IPR004408">
    <property type="entry name" value="Biotin_CoA_COase_ligase"/>
</dbReference>
<accession>A0A078MF04</accession>
<dbReference type="HOGENOM" id="CLU_051096_0_0_9"/>
<feature type="domain" description="BPL/LPL catalytic" evidence="6">
    <location>
        <begin position="72"/>
        <end position="264"/>
    </location>
</feature>
<protein>
    <recommendedName>
        <fullName evidence="5">Bifunctional ligase/repressor BirA</fullName>
    </recommendedName>
    <alternativeName>
        <fullName evidence="5">Biotin--[acetyl-CoA-carboxylase] ligase</fullName>
        <ecNumber evidence="5">6.3.4.15</ecNumber>
    </alternativeName>
    <alternativeName>
        <fullName evidence="5">Biotin--protein ligase</fullName>
    </alternativeName>
    <alternativeName>
        <fullName evidence="5">Biotin-[acetyl-CoA carboxylase] synthetase</fullName>
    </alternativeName>
</protein>
<dbReference type="PANTHER" id="PTHR12835:SF5">
    <property type="entry name" value="BIOTIN--PROTEIN LIGASE"/>
    <property type="match status" value="1"/>
</dbReference>
<feature type="binding site" evidence="5">
    <location>
        <position position="191"/>
    </location>
    <ligand>
        <name>biotin</name>
        <dbReference type="ChEBI" id="CHEBI:57586"/>
    </ligand>
</feature>
<dbReference type="InterPro" id="IPR030855">
    <property type="entry name" value="Bifunct_BirA"/>
</dbReference>
<dbReference type="GO" id="GO:0003677">
    <property type="term" value="F:DNA binding"/>
    <property type="evidence" value="ECO:0007669"/>
    <property type="project" value="UniProtKB-UniRule"/>
</dbReference>
<dbReference type="InterPro" id="IPR036388">
    <property type="entry name" value="WH-like_DNA-bd_sf"/>
</dbReference>
<dbReference type="PANTHER" id="PTHR12835">
    <property type="entry name" value="BIOTIN PROTEIN LIGASE"/>
    <property type="match status" value="1"/>
</dbReference>
<comment type="function">
    <text evidence="5">Acts both as a biotin--[acetyl-CoA-carboxylase] ligase and a repressor.</text>
</comment>
<dbReference type="NCBIfam" id="TIGR00121">
    <property type="entry name" value="birA_ligase"/>
    <property type="match status" value="1"/>
</dbReference>
<dbReference type="CDD" id="cd16442">
    <property type="entry name" value="BPL"/>
    <property type="match status" value="1"/>
</dbReference>
<keyword evidence="5" id="KW-0238">DNA-binding</keyword>
<dbReference type="Gene3D" id="1.10.10.10">
    <property type="entry name" value="Winged helix-like DNA-binding domain superfamily/Winged helix DNA-binding domain"/>
    <property type="match status" value="1"/>
</dbReference>
<dbReference type="EC" id="6.3.4.15" evidence="5"/>
<dbReference type="GO" id="GO:0005737">
    <property type="term" value="C:cytoplasm"/>
    <property type="evidence" value="ECO:0007669"/>
    <property type="project" value="TreeGrafter"/>
</dbReference>
<dbReference type="Pfam" id="PF03099">
    <property type="entry name" value="BPL_LplA_LipB"/>
    <property type="match status" value="1"/>
</dbReference>
<dbReference type="SUPFAM" id="SSF55681">
    <property type="entry name" value="Class II aaRS and biotin synthetases"/>
    <property type="match status" value="1"/>
</dbReference>
<feature type="binding site" evidence="5">
    <location>
        <position position="119"/>
    </location>
    <ligand>
        <name>biotin</name>
        <dbReference type="ChEBI" id="CHEBI:57586"/>
    </ligand>
</feature>
<feature type="DNA-binding region" description="H-T-H motif" evidence="5">
    <location>
        <begin position="22"/>
        <end position="41"/>
    </location>
</feature>
<keyword evidence="4 5" id="KW-0092">Biotin</keyword>
<dbReference type="GO" id="GO:0004077">
    <property type="term" value="F:biotin--[biotin carboxyl-carrier protein] ligase activity"/>
    <property type="evidence" value="ECO:0007669"/>
    <property type="project" value="UniProtKB-UniRule"/>
</dbReference>
<keyword evidence="3 5" id="KW-0067">ATP-binding</keyword>
<dbReference type="InterPro" id="IPR003142">
    <property type="entry name" value="BPL_C"/>
</dbReference>
<dbReference type="Gene3D" id="3.30.930.10">
    <property type="entry name" value="Bira Bifunctional Protein, Domain 2"/>
    <property type="match status" value="1"/>
</dbReference>
<evidence type="ECO:0000256" key="5">
    <source>
        <dbReference type="HAMAP-Rule" id="MF_00978"/>
    </source>
</evidence>
<dbReference type="InterPro" id="IPR013196">
    <property type="entry name" value="HTH_11"/>
</dbReference>
<dbReference type="GO" id="GO:0006355">
    <property type="term" value="P:regulation of DNA-templated transcription"/>
    <property type="evidence" value="ECO:0007669"/>
    <property type="project" value="UniProtKB-UniRule"/>
</dbReference>
<dbReference type="GO" id="GO:0005524">
    <property type="term" value="F:ATP binding"/>
    <property type="evidence" value="ECO:0007669"/>
    <property type="project" value="UniProtKB-UniRule"/>
</dbReference>
<dbReference type="Pfam" id="PF02237">
    <property type="entry name" value="BPL_C"/>
    <property type="match status" value="1"/>
</dbReference>
<dbReference type="SUPFAM" id="SSF46785">
    <property type="entry name" value="Winged helix' DNA-binding domain"/>
    <property type="match status" value="1"/>
</dbReference>
<evidence type="ECO:0000259" key="6">
    <source>
        <dbReference type="PROSITE" id="PS51733"/>
    </source>
</evidence>
<comment type="similarity">
    <text evidence="5">Belongs to the biotin--protein ligase family.</text>
</comment>
<dbReference type="AlphaFoldDB" id="A0A078MF04"/>
<dbReference type="Pfam" id="PF08279">
    <property type="entry name" value="HTH_11"/>
    <property type="match status" value="1"/>
</dbReference>
<comment type="caution">
    <text evidence="5">Lacks conserved residue(s) required for the propagation of feature annotation.</text>
</comment>
<sequence>MTTMKDKIIKQLLASNGEAVSGQKLADEFNVSRTAIWKHMKALEEEGYSFETIKKKGYVLTGVPNTVTAAQIKAELATRTEEFGNEIYYYDVVDSTQTVAHRLVQEGAKHGTVVISEEQTAGKGRMMRPWESTRRKGIWMTIILRPDIPPHRAPQFTLVTAVAVVNTMKAMLNISDPKIKWPNDILINGKKCTGILTEMQAESDVVQALLIGVGINVNQDEEDFPEELRPIATSLKIEEGEEIDRPALIANFLYFLEHYSKMYVKHGFGRIRELWEEASCTIGQRLHVTTPREVFEGEAIGISADGVLRVQKDNGEVVEVYTADIKIL</sequence>
<evidence type="ECO:0000256" key="2">
    <source>
        <dbReference type="ARBA" id="ARBA00022741"/>
    </source>
</evidence>
<dbReference type="PROSITE" id="PS51733">
    <property type="entry name" value="BPL_LPL_CATALYTIC"/>
    <property type="match status" value="1"/>
</dbReference>
<dbReference type="InterPro" id="IPR036390">
    <property type="entry name" value="WH_DNA-bd_sf"/>
</dbReference>
<dbReference type="EMBL" id="LN483076">
    <property type="protein sequence ID" value="CEA04850.1"/>
    <property type="molecule type" value="Genomic_DNA"/>
</dbReference>
<dbReference type="InterPro" id="IPR004143">
    <property type="entry name" value="BPL_LPL_catalytic"/>
</dbReference>
<keyword evidence="5" id="KW-0804">Transcription</keyword>
<keyword evidence="5" id="KW-0805">Transcription regulation</keyword>
<evidence type="ECO:0000313" key="7">
    <source>
        <dbReference type="EMBL" id="CEA04850.1"/>
    </source>
</evidence>
<evidence type="ECO:0000256" key="4">
    <source>
        <dbReference type="ARBA" id="ARBA00023267"/>
    </source>
</evidence>